<dbReference type="KEGG" id="tsu:Tresu_0095"/>
<organism evidence="2 3">
    <name type="scientific">Treponema succinifaciens (strain ATCC 33096 / DSM 2489 / 6091)</name>
    <dbReference type="NCBI Taxonomy" id="869209"/>
    <lineage>
        <taxon>Bacteria</taxon>
        <taxon>Pseudomonadati</taxon>
        <taxon>Spirochaetota</taxon>
        <taxon>Spirochaetia</taxon>
        <taxon>Spirochaetales</taxon>
        <taxon>Treponemataceae</taxon>
        <taxon>Treponema</taxon>
    </lineage>
</organism>
<protein>
    <recommendedName>
        <fullName evidence="4">Lipoprotein</fullName>
    </recommendedName>
</protein>
<dbReference type="RefSeq" id="WP_013700375.1">
    <property type="nucleotide sequence ID" value="NC_015385.1"/>
</dbReference>
<evidence type="ECO:0000313" key="2">
    <source>
        <dbReference type="EMBL" id="AEB13064.1"/>
    </source>
</evidence>
<reference evidence="2 3" key="1">
    <citation type="journal article" date="2011" name="Stand. Genomic Sci.">
        <title>Complete genome sequence of Treponema succinifaciens type strain (6091).</title>
        <authorList>
            <person name="Han C."/>
            <person name="Gronow S."/>
            <person name="Teshima H."/>
            <person name="Lapidus A."/>
            <person name="Nolan M."/>
            <person name="Lucas S."/>
            <person name="Hammon N."/>
            <person name="Deshpande S."/>
            <person name="Cheng J.F."/>
            <person name="Zeytun A."/>
            <person name="Tapia R."/>
            <person name="Goodwin L."/>
            <person name="Pitluck S."/>
            <person name="Liolios K."/>
            <person name="Pagani I."/>
            <person name="Ivanova N."/>
            <person name="Mavromatis K."/>
            <person name="Mikhailova N."/>
            <person name="Huntemann M."/>
            <person name="Pati A."/>
            <person name="Chen A."/>
            <person name="Palaniappan K."/>
            <person name="Land M."/>
            <person name="Hauser L."/>
            <person name="Brambilla E.M."/>
            <person name="Rohde M."/>
            <person name="Goker M."/>
            <person name="Woyke T."/>
            <person name="Bristow J."/>
            <person name="Eisen J.A."/>
            <person name="Markowitz V."/>
            <person name="Hugenholtz P."/>
            <person name="Kyrpides N.C."/>
            <person name="Klenk H.P."/>
            <person name="Detter J.C."/>
        </authorList>
    </citation>
    <scope>NUCLEOTIDE SEQUENCE [LARGE SCALE GENOMIC DNA]</scope>
    <source>
        <strain evidence="3">ATCC 33096 / DSM 2489 / 6091</strain>
    </source>
</reference>
<reference evidence="3" key="2">
    <citation type="submission" date="2011-04" db="EMBL/GenBank/DDBJ databases">
        <title>The complete genome of chromosome of Treponema succinifaciens DSM 2489.</title>
        <authorList>
            <person name="Lucas S."/>
            <person name="Copeland A."/>
            <person name="Lapidus A."/>
            <person name="Bruce D."/>
            <person name="Goodwin L."/>
            <person name="Pitluck S."/>
            <person name="Peters L."/>
            <person name="Kyrpides N."/>
            <person name="Mavromatis K."/>
            <person name="Ivanova N."/>
            <person name="Ovchinnikova G."/>
            <person name="Teshima H."/>
            <person name="Detter J.C."/>
            <person name="Tapia R."/>
            <person name="Han C."/>
            <person name="Land M."/>
            <person name="Hauser L."/>
            <person name="Markowitz V."/>
            <person name="Cheng J.-F."/>
            <person name="Hugenholtz P."/>
            <person name="Woyke T."/>
            <person name="Wu D."/>
            <person name="Gronow S."/>
            <person name="Wellnitz S."/>
            <person name="Brambilla E."/>
            <person name="Klenk H.-P."/>
            <person name="Eisen J.A."/>
        </authorList>
    </citation>
    <scope>NUCLEOTIDE SEQUENCE [LARGE SCALE GENOMIC DNA]</scope>
    <source>
        <strain evidence="3">ATCC 33096 / DSM 2489 / 6091</strain>
    </source>
</reference>
<feature type="signal peptide" evidence="1">
    <location>
        <begin position="1"/>
        <end position="25"/>
    </location>
</feature>
<dbReference type="AlphaFoldDB" id="F2NUA0"/>
<dbReference type="EMBL" id="CP002631">
    <property type="protein sequence ID" value="AEB13064.1"/>
    <property type="molecule type" value="Genomic_DNA"/>
</dbReference>
<accession>F2NUA0</accession>
<dbReference type="GeneID" id="302997344"/>
<evidence type="ECO:0000256" key="1">
    <source>
        <dbReference type="SAM" id="SignalP"/>
    </source>
</evidence>
<dbReference type="HOGENOM" id="CLU_874189_0_0_12"/>
<proteinExistence type="predicted"/>
<feature type="chain" id="PRO_5003287441" description="Lipoprotein" evidence="1">
    <location>
        <begin position="26"/>
        <end position="324"/>
    </location>
</feature>
<dbReference type="PROSITE" id="PS51257">
    <property type="entry name" value="PROKAR_LIPOPROTEIN"/>
    <property type="match status" value="1"/>
</dbReference>
<dbReference type="Proteomes" id="UP000006852">
    <property type="component" value="Chromosome"/>
</dbReference>
<evidence type="ECO:0000313" key="3">
    <source>
        <dbReference type="Proteomes" id="UP000006852"/>
    </source>
</evidence>
<evidence type="ECO:0008006" key="4">
    <source>
        <dbReference type="Google" id="ProtNLM"/>
    </source>
</evidence>
<keyword evidence="1" id="KW-0732">Signal</keyword>
<gene>
    <name evidence="2" type="ordered locus">Tresu_0095</name>
</gene>
<dbReference type="STRING" id="869209.Tresu_0095"/>
<sequence length="324" mass="36321">MKKAVKTFFALAAISLALCSCSDSGSSGSDGDSGTENRVLDLRIQNGGVARWIEKEVSGTYEAETDLVKVTAESDGMHFTIKNPATLAGSDEKYKEGCNWIGVYRLENIGGEEIQTTLAVVDKSPFEPGHWNNETWIEQEPAKEINFVYPLCEAGEQYKFKVQIEPQRGLDENGIENPVDRDHGYFHYLTLTAKGGIGDIDYSNLKNGEWVFASYSDNKATVWIENVIPPQDSVVKNVGTYIDIFYGDKDWDTLGKTDWYCSYKNPSAVEENVSIELERWDGKPISELSNTFFAQYTFTFEVPDCPQVSQWRTVTLESDLVSLN</sequence>
<name>F2NUA0_TRES6</name>
<keyword evidence="3" id="KW-1185">Reference proteome</keyword>